<reference evidence="1 2" key="1">
    <citation type="journal article" date="2014" name="Int. J. Syst. Evol. Microbiol.">
        <title>Complete genome sequence of Corynebacterium casei LMG S-19264T (=DSM 44701T), isolated from a smear-ripened cheese.</title>
        <authorList>
            <consortium name="US DOE Joint Genome Institute (JGI-PGF)"/>
            <person name="Walter F."/>
            <person name="Albersmeier A."/>
            <person name="Kalinowski J."/>
            <person name="Ruckert C."/>
        </authorList>
    </citation>
    <scope>NUCLEOTIDE SEQUENCE [LARGE SCALE GENOMIC DNA]</scope>
    <source>
        <strain evidence="1 2">KCTC 12866</strain>
    </source>
</reference>
<dbReference type="AlphaFoldDB" id="A0A8J3D6F5"/>
<organism evidence="1 2">
    <name type="scientific">Persicitalea jodogahamensis</name>
    <dbReference type="NCBI Taxonomy" id="402147"/>
    <lineage>
        <taxon>Bacteria</taxon>
        <taxon>Pseudomonadati</taxon>
        <taxon>Bacteroidota</taxon>
        <taxon>Cytophagia</taxon>
        <taxon>Cytophagales</taxon>
        <taxon>Spirosomataceae</taxon>
        <taxon>Persicitalea</taxon>
    </lineage>
</organism>
<dbReference type="Gene3D" id="3.30.460.10">
    <property type="entry name" value="Beta Polymerase, domain 2"/>
    <property type="match status" value="1"/>
</dbReference>
<sequence>MNRGEAIDKVRAYRLLLQDHFQLEGVYLYGAFASENYSGEGNIDVAVVVDRVRGDYFSVSPLLWQLRKKIDDRIEPVLIERAFDDVTFLKEVQRQGIEIA</sequence>
<evidence type="ECO:0008006" key="3">
    <source>
        <dbReference type="Google" id="ProtNLM"/>
    </source>
</evidence>
<gene>
    <name evidence="1" type="ORF">GCM10007390_20670</name>
</gene>
<evidence type="ECO:0000313" key="1">
    <source>
        <dbReference type="EMBL" id="GHB67234.1"/>
    </source>
</evidence>
<proteinExistence type="predicted"/>
<dbReference type="EMBL" id="BMXF01000002">
    <property type="protein sequence ID" value="GHB67234.1"/>
    <property type="molecule type" value="Genomic_DNA"/>
</dbReference>
<dbReference type="SUPFAM" id="SSF81301">
    <property type="entry name" value="Nucleotidyltransferase"/>
    <property type="match status" value="1"/>
</dbReference>
<comment type="caution">
    <text evidence="1">The sequence shown here is derived from an EMBL/GenBank/DDBJ whole genome shotgun (WGS) entry which is preliminary data.</text>
</comment>
<dbReference type="InterPro" id="IPR043519">
    <property type="entry name" value="NT_sf"/>
</dbReference>
<dbReference type="Proteomes" id="UP000598271">
    <property type="component" value="Unassembled WGS sequence"/>
</dbReference>
<protein>
    <recommendedName>
        <fullName evidence="3">Nucleotidyltransferase</fullName>
    </recommendedName>
</protein>
<keyword evidence="2" id="KW-1185">Reference proteome</keyword>
<dbReference type="RefSeq" id="WP_377241810.1">
    <property type="nucleotide sequence ID" value="NZ_JBHMDR010000007.1"/>
</dbReference>
<evidence type="ECO:0000313" key="2">
    <source>
        <dbReference type="Proteomes" id="UP000598271"/>
    </source>
</evidence>
<name>A0A8J3D6F5_9BACT</name>
<accession>A0A8J3D6F5</accession>